<dbReference type="Proteomes" id="UP000184389">
    <property type="component" value="Unassembled WGS sequence"/>
</dbReference>
<feature type="domain" description="ABC3 transporter permease C-terminal" evidence="8">
    <location>
        <begin position="473"/>
        <end position="605"/>
    </location>
</feature>
<sequence>MLLKNSLKQMGRTKVRTIVSFILIILTVTFLSLGVNLWQTCNGNLGKYESVFTTIGIVDQKENVMEVSQSWDAATKRYTYWDKPIYDTILPISLLDFEGANYIINPEQRPYYGAYSPDIKIRATKDEEHQESKLDSVVEIVPYEDCTPAGPVRVKVKRVLHGTFDLEGSDIWFCDHFNHNPGLLEKGNTYITDIEQIPNFHEDSYMERSYEFIPHNLTISTQKNKKGEMVAKKDTPDEKWEEVTDNFYETEAGKKWKNLGKAIDRFFKHTFPVMPTNKTEFLMEFNQGNAYIYDGRDITESEYEEGEKVCIIPKKLAMLNGLKVGDNINLKLYYADYENSASQVFPAGGTVLYFGLLNVKGEAYPVFEDSEYKIIGLYSNTADPEKRSTGYELGRNAVVIPSKSVKNSDEDNIVGYGPIKGYNTSFQIPNGMTKEYLEKFKALGINNLEVEFYDGGYERLSSGMRNLKTVAVILVAVSAATTLAILFFFVFLFISKQKKRTAIERSLGMNKRECTLSMLYGIILIISIGAILGSFIGFKITGTIMSNSMDKKTELYSTEFSNWVNNSDKMAEVAETSVPVNYLTSILLCLVVILVSIIISLIFIKNNLKAEPLELLSKSDE</sequence>
<gene>
    <name evidence="9" type="ORF">SAMN02745180_00663</name>
</gene>
<dbReference type="InterPro" id="IPR003838">
    <property type="entry name" value="ABC3_permease_C"/>
</dbReference>
<evidence type="ECO:0000256" key="5">
    <source>
        <dbReference type="ARBA" id="ARBA00023136"/>
    </source>
</evidence>
<organism evidence="9 10">
    <name type="scientific">Sporanaerobacter acetigenes DSM 13106</name>
    <dbReference type="NCBI Taxonomy" id="1123281"/>
    <lineage>
        <taxon>Bacteria</taxon>
        <taxon>Bacillati</taxon>
        <taxon>Bacillota</taxon>
        <taxon>Tissierellia</taxon>
        <taxon>Tissierellales</taxon>
        <taxon>Sporanaerobacteraceae</taxon>
        <taxon>Sporanaerobacter</taxon>
    </lineage>
</organism>
<comment type="subcellular location">
    <subcellularLocation>
        <location evidence="1">Cell membrane</location>
        <topology evidence="1">Multi-pass membrane protein</topology>
    </subcellularLocation>
</comment>
<name>A0A1M5UIW6_9FIRM</name>
<dbReference type="OrthoDB" id="2062006at2"/>
<keyword evidence="4 7" id="KW-1133">Transmembrane helix</keyword>
<evidence type="ECO:0000313" key="10">
    <source>
        <dbReference type="Proteomes" id="UP000184389"/>
    </source>
</evidence>
<dbReference type="RefSeq" id="WP_072743240.1">
    <property type="nucleotide sequence ID" value="NZ_FQXR01000003.1"/>
</dbReference>
<dbReference type="Pfam" id="PF02687">
    <property type="entry name" value="FtsX"/>
    <property type="match status" value="1"/>
</dbReference>
<proteinExistence type="inferred from homology"/>
<dbReference type="PANTHER" id="PTHR30572:SF4">
    <property type="entry name" value="ABC TRANSPORTER PERMEASE YTRF"/>
    <property type="match status" value="1"/>
</dbReference>
<dbReference type="GO" id="GO:0022857">
    <property type="term" value="F:transmembrane transporter activity"/>
    <property type="evidence" value="ECO:0007669"/>
    <property type="project" value="TreeGrafter"/>
</dbReference>
<feature type="transmembrane region" description="Helical" evidence="7">
    <location>
        <begin position="470"/>
        <end position="494"/>
    </location>
</feature>
<keyword evidence="2" id="KW-1003">Cell membrane</keyword>
<dbReference type="PANTHER" id="PTHR30572">
    <property type="entry name" value="MEMBRANE COMPONENT OF TRANSPORTER-RELATED"/>
    <property type="match status" value="1"/>
</dbReference>
<dbReference type="InterPro" id="IPR050250">
    <property type="entry name" value="Macrolide_Exporter_MacB"/>
</dbReference>
<reference evidence="9 10" key="1">
    <citation type="submission" date="2016-11" db="EMBL/GenBank/DDBJ databases">
        <authorList>
            <person name="Jaros S."/>
            <person name="Januszkiewicz K."/>
            <person name="Wedrychowicz H."/>
        </authorList>
    </citation>
    <scope>NUCLEOTIDE SEQUENCE [LARGE SCALE GENOMIC DNA]</scope>
    <source>
        <strain evidence="9 10">DSM 13106</strain>
    </source>
</reference>
<evidence type="ECO:0000313" key="9">
    <source>
        <dbReference type="EMBL" id="SHH62860.1"/>
    </source>
</evidence>
<evidence type="ECO:0000256" key="4">
    <source>
        <dbReference type="ARBA" id="ARBA00022989"/>
    </source>
</evidence>
<dbReference type="EMBL" id="FQXR01000003">
    <property type="protein sequence ID" value="SHH62860.1"/>
    <property type="molecule type" value="Genomic_DNA"/>
</dbReference>
<feature type="transmembrane region" description="Helical" evidence="7">
    <location>
        <begin position="582"/>
        <end position="604"/>
    </location>
</feature>
<dbReference type="STRING" id="1123281.SAMN02745180_00663"/>
<evidence type="ECO:0000256" key="3">
    <source>
        <dbReference type="ARBA" id="ARBA00022692"/>
    </source>
</evidence>
<dbReference type="AlphaFoldDB" id="A0A1M5UIW6"/>
<evidence type="ECO:0000256" key="2">
    <source>
        <dbReference type="ARBA" id="ARBA00022475"/>
    </source>
</evidence>
<protein>
    <submittedName>
        <fullName evidence="9">FtsX-like permease family protein</fullName>
    </submittedName>
</protein>
<evidence type="ECO:0000256" key="1">
    <source>
        <dbReference type="ARBA" id="ARBA00004651"/>
    </source>
</evidence>
<accession>A0A1M5UIW6</accession>
<keyword evidence="5 7" id="KW-0472">Membrane</keyword>
<keyword evidence="10" id="KW-1185">Reference proteome</keyword>
<evidence type="ECO:0000256" key="6">
    <source>
        <dbReference type="ARBA" id="ARBA00038076"/>
    </source>
</evidence>
<evidence type="ECO:0000256" key="7">
    <source>
        <dbReference type="SAM" id="Phobius"/>
    </source>
</evidence>
<evidence type="ECO:0000259" key="8">
    <source>
        <dbReference type="Pfam" id="PF02687"/>
    </source>
</evidence>
<feature type="transmembrane region" description="Helical" evidence="7">
    <location>
        <begin position="515"/>
        <end position="538"/>
    </location>
</feature>
<dbReference type="GO" id="GO:0005886">
    <property type="term" value="C:plasma membrane"/>
    <property type="evidence" value="ECO:0007669"/>
    <property type="project" value="UniProtKB-SubCell"/>
</dbReference>
<comment type="similarity">
    <text evidence="6">Belongs to the ABC-4 integral membrane protein family.</text>
</comment>
<feature type="transmembrane region" description="Helical" evidence="7">
    <location>
        <begin position="21"/>
        <end position="38"/>
    </location>
</feature>
<keyword evidence="3 7" id="KW-0812">Transmembrane</keyword>